<dbReference type="AlphaFoldDB" id="Q9UAQ8"/>
<dbReference type="GeneID" id="178643"/>
<dbReference type="OMA" id="CEVHIAS"/>
<dbReference type="OrthoDB" id="207378at2759"/>
<evidence type="ECO:0007829" key="7">
    <source>
        <dbReference type="PeptideAtlas" id="Q9UAQ8"/>
    </source>
</evidence>
<dbReference type="EMBL" id="BX284605">
    <property type="protein sequence ID" value="CCD69592.2"/>
    <property type="molecule type" value="Genomic_DNA"/>
</dbReference>
<evidence type="ECO:0000256" key="2">
    <source>
        <dbReference type="SAM" id="SignalP"/>
    </source>
</evidence>
<proteinExistence type="evidence at protein level"/>
<dbReference type="InParanoid" id="Q9UAQ8"/>
<feature type="domain" description="Nose resistant-to-fluoxetine protein N-terminal" evidence="3">
    <location>
        <begin position="60"/>
        <end position="184"/>
    </location>
</feature>
<dbReference type="PIR" id="T33785">
    <property type="entry name" value="T33785"/>
</dbReference>
<accession>Q9UAQ8</accession>
<protein>
    <submittedName>
        <fullName evidence="4">Nose resistant-to-fluoxetine protein N-terminal domain-containing protein</fullName>
    </submittedName>
</protein>
<dbReference type="WormBase" id="F52F10.3">
    <property type="protein sequence ID" value="CE50252"/>
    <property type="gene ID" value="WBGene00018707"/>
    <property type="gene designation" value="oac-31"/>
</dbReference>
<feature type="transmembrane region" description="Helical" evidence="1">
    <location>
        <begin position="417"/>
        <end position="440"/>
    </location>
</feature>
<dbReference type="PeptideAtlas" id="Q9UAQ8"/>
<dbReference type="Bgee" id="WBGene00018707">
    <property type="expression patterns" value="Expressed in adult organism and 1 other cell type or tissue"/>
</dbReference>
<feature type="transmembrane region" description="Helical" evidence="1">
    <location>
        <begin position="490"/>
        <end position="508"/>
    </location>
</feature>
<dbReference type="STRING" id="6239.F52F10.3.1"/>
<keyword evidence="1" id="KW-0472">Membrane</keyword>
<feature type="transmembrane region" description="Helical" evidence="1">
    <location>
        <begin position="601"/>
        <end position="623"/>
    </location>
</feature>
<sequence length="705" mass="80770">MTRLLFLVLSLFLPFSHCISTMNSNWKDIFDPKPLHDLSEKCLNDTDTWLKSLEIFSTVSVECLTLNNCTTQESKILDENLYAVKQLDAFGEFPTPGLLELRTLYDGSYQECDRIDGERYKTNYCYLILNFGKNISCSAPSVYSNVTLRMAVCLPDSCSHQDMINIFNQLSPYPFTACDAYCVKNTVEKDVPFWGFTVFLTIVIAVAIFATLLDYVQDAVLGLSNLKEKNIFIKIILTFSLWTNAELILSVKEHKPGFIKSLDCIRGLSIFWVITGHSFIYMTQADTMKPVMEFQNQFWNHLIINAPVSVDSFFALSGIVVAYLFFKMKPNIKMAASPVTWILFYVHRYLRLTPTVMIFIGFFTVYFPYVQGPFAASFSNVQFPQVEACKDYWWHNLLYINNFDNSQHRERNTCYAITWYLAVDTQLYILAPIVLIALFFSFAVGTAIIVAGCVGSIIATYILFDLYDVPADPLGNGDHRYFFGIGYSKPWIRCPPYLVGLLTGYLLATYGTRRIRLNWAVSIGVWIVAFVVAGFCIFSTYDYDKGEQWSTFSRATFFNFHRLGWGVFVCWVVGANHMGWGGPIDTFMSHPIWQPFGRLSYCAYIVHWMVLYFYLNVGGALHYTSAWHVFLYISIPATVLSFVFAFFWSCLFEMPILKLEKMLIESLVGRSQMPPAKTSLKEKITEETEASYEDMETGKIQSCKL</sequence>
<dbReference type="KEGG" id="cel:CELE_F52F10.3"/>
<feature type="transmembrane region" description="Helical" evidence="1">
    <location>
        <begin position="349"/>
        <end position="369"/>
    </location>
</feature>
<feature type="transmembrane region" description="Helical" evidence="1">
    <location>
        <begin position="563"/>
        <end position="580"/>
    </location>
</feature>
<feature type="signal peptide" evidence="2">
    <location>
        <begin position="1"/>
        <end position="18"/>
    </location>
</feature>
<dbReference type="InterPro" id="IPR006621">
    <property type="entry name" value="Nose-resist-to-fluoxetine_N"/>
</dbReference>
<organism evidence="4 5">
    <name type="scientific">Caenorhabditis elegans</name>
    <dbReference type="NCBI Taxonomy" id="6239"/>
    <lineage>
        <taxon>Eukaryota</taxon>
        <taxon>Metazoa</taxon>
        <taxon>Ecdysozoa</taxon>
        <taxon>Nematoda</taxon>
        <taxon>Chromadorea</taxon>
        <taxon>Rhabditida</taxon>
        <taxon>Rhabditina</taxon>
        <taxon>Rhabditomorpha</taxon>
        <taxon>Rhabditoidea</taxon>
        <taxon>Rhabditidae</taxon>
        <taxon>Peloderinae</taxon>
        <taxon>Caenorhabditis</taxon>
    </lineage>
</organism>
<gene>
    <name evidence="4 6" type="primary">oac-31</name>
    <name evidence="4" type="ORF">CELE_F52F10.3</name>
    <name evidence="6" type="ORF">F52F10.3</name>
</gene>
<feature type="transmembrane region" description="Helical" evidence="1">
    <location>
        <begin position="302"/>
        <end position="326"/>
    </location>
</feature>
<feature type="transmembrane region" description="Helical" evidence="1">
    <location>
        <begin position="520"/>
        <end position="543"/>
    </location>
</feature>
<evidence type="ECO:0000313" key="4">
    <source>
        <dbReference type="EMBL" id="CCD69592.2"/>
    </source>
</evidence>
<dbReference type="InterPro" id="IPR052728">
    <property type="entry name" value="O2_lipid_transport_reg"/>
</dbReference>
<keyword evidence="2" id="KW-0732">Signal</keyword>
<evidence type="ECO:0000313" key="6">
    <source>
        <dbReference type="WormBase" id="F52F10.3"/>
    </source>
</evidence>
<dbReference type="Pfam" id="PF20146">
    <property type="entry name" value="NRF"/>
    <property type="match status" value="1"/>
</dbReference>
<dbReference type="PaxDb" id="6239-F52F10.3"/>
<dbReference type="Pfam" id="PF01757">
    <property type="entry name" value="Acyl_transf_3"/>
    <property type="match status" value="1"/>
</dbReference>
<feature type="transmembrane region" description="Helical" evidence="1">
    <location>
        <begin position="193"/>
        <end position="216"/>
    </location>
</feature>
<feature type="transmembrane region" description="Helical" evidence="1">
    <location>
        <begin position="264"/>
        <end position="282"/>
    </location>
</feature>
<keyword evidence="7" id="KW-1267">Proteomics identification</keyword>
<evidence type="ECO:0000259" key="3">
    <source>
        <dbReference type="SMART" id="SM00703"/>
    </source>
</evidence>
<dbReference type="eggNOG" id="KOG3700">
    <property type="taxonomic scope" value="Eukaryota"/>
</dbReference>
<keyword evidence="1" id="KW-1133">Transmembrane helix</keyword>
<dbReference type="HOGENOM" id="CLU_007874_3_2_1"/>
<feature type="transmembrane region" description="Helical" evidence="1">
    <location>
        <begin position="629"/>
        <end position="652"/>
    </location>
</feature>
<feature type="chain" id="PRO_5005706249" evidence="2">
    <location>
        <begin position="19"/>
        <end position="705"/>
    </location>
</feature>
<dbReference type="PANTHER" id="PTHR11161">
    <property type="entry name" value="O-ACYLTRANSFERASE"/>
    <property type="match status" value="1"/>
</dbReference>
<dbReference type="AGR" id="WB:WBGene00018707"/>
<dbReference type="CTD" id="178643"/>
<evidence type="ECO:0000256" key="1">
    <source>
        <dbReference type="SAM" id="Phobius"/>
    </source>
</evidence>
<reference evidence="4 5" key="1">
    <citation type="journal article" date="1998" name="Science">
        <title>Genome sequence of the nematode C. elegans: a platform for investigating biology.</title>
        <authorList>
            <consortium name="The C. elegans sequencing consortium"/>
            <person name="Sulson J.E."/>
            <person name="Waterston R."/>
        </authorList>
    </citation>
    <scope>NUCLEOTIDE SEQUENCE [LARGE SCALE GENOMIC DNA]</scope>
    <source>
        <strain evidence="4 5">Bristol N2</strain>
    </source>
</reference>
<dbReference type="PANTHER" id="PTHR11161:SF16">
    <property type="entry name" value="NOSE RESISTANT-TO-FLUOXETINE PROTEIN N-TERMINAL DOMAIN-CONTAINING PROTEIN"/>
    <property type="match status" value="1"/>
</dbReference>
<evidence type="ECO:0000313" key="5">
    <source>
        <dbReference type="Proteomes" id="UP000001940"/>
    </source>
</evidence>
<dbReference type="SMART" id="SM00703">
    <property type="entry name" value="NRF"/>
    <property type="match status" value="1"/>
</dbReference>
<dbReference type="UCSC" id="F52F10.3">
    <property type="organism name" value="c. elegans"/>
</dbReference>
<dbReference type="RefSeq" id="NP_503441.2">
    <property type="nucleotide sequence ID" value="NM_071040.5"/>
</dbReference>
<dbReference type="Proteomes" id="UP000001940">
    <property type="component" value="Chromosome V"/>
</dbReference>
<dbReference type="InterPro" id="IPR002656">
    <property type="entry name" value="Acyl_transf_3_dom"/>
</dbReference>
<keyword evidence="1" id="KW-0812">Transmembrane</keyword>
<dbReference type="FunCoup" id="Q9UAQ8">
    <property type="interactions" value="9"/>
</dbReference>
<name>Q9UAQ8_CAEEL</name>
<feature type="transmembrane region" description="Helical" evidence="1">
    <location>
        <begin position="447"/>
        <end position="464"/>
    </location>
</feature>
<keyword evidence="5" id="KW-1185">Reference proteome</keyword>
<dbReference type="GO" id="GO:0016747">
    <property type="term" value="F:acyltransferase activity, transferring groups other than amino-acyl groups"/>
    <property type="evidence" value="ECO:0007669"/>
    <property type="project" value="InterPro"/>
</dbReference>